<feature type="chain" id="PRO_5046631912" evidence="1">
    <location>
        <begin position="26"/>
        <end position="82"/>
    </location>
</feature>
<reference evidence="2 3" key="1">
    <citation type="submission" date="2021-06" db="EMBL/GenBank/DDBJ databases">
        <authorList>
            <person name="Palmer J.M."/>
        </authorList>
    </citation>
    <scope>NUCLEOTIDE SEQUENCE [LARGE SCALE GENOMIC DNA]</scope>
    <source>
        <strain evidence="2 3">AS_MEX2019</strain>
        <tissue evidence="2">Muscle</tissue>
    </source>
</reference>
<dbReference type="EMBL" id="JAHRIP010002313">
    <property type="protein sequence ID" value="MEQ2280858.1"/>
    <property type="molecule type" value="Genomic_DNA"/>
</dbReference>
<comment type="caution">
    <text evidence="2">The sequence shown here is derived from an EMBL/GenBank/DDBJ whole genome shotgun (WGS) entry which is preliminary data.</text>
</comment>
<gene>
    <name evidence="2" type="ORF">AMECASPLE_024341</name>
</gene>
<organism evidence="2 3">
    <name type="scientific">Ameca splendens</name>
    <dbReference type="NCBI Taxonomy" id="208324"/>
    <lineage>
        <taxon>Eukaryota</taxon>
        <taxon>Metazoa</taxon>
        <taxon>Chordata</taxon>
        <taxon>Craniata</taxon>
        <taxon>Vertebrata</taxon>
        <taxon>Euteleostomi</taxon>
        <taxon>Actinopterygii</taxon>
        <taxon>Neopterygii</taxon>
        <taxon>Teleostei</taxon>
        <taxon>Neoteleostei</taxon>
        <taxon>Acanthomorphata</taxon>
        <taxon>Ovalentaria</taxon>
        <taxon>Atherinomorphae</taxon>
        <taxon>Cyprinodontiformes</taxon>
        <taxon>Goodeidae</taxon>
        <taxon>Ameca</taxon>
    </lineage>
</organism>
<keyword evidence="1" id="KW-0732">Signal</keyword>
<accession>A0ABV0XHB4</accession>
<protein>
    <submittedName>
        <fullName evidence="2">Uncharacterized protein</fullName>
    </submittedName>
</protein>
<keyword evidence="3" id="KW-1185">Reference proteome</keyword>
<sequence length="82" mass="9596">MGVLFSLTLPVLVCLMRTMGPNNLGEEIYIYQQRVTKKKGRQGKWSKFHRNKCRETDWKQKLNDLVPTVASYAPSHWTKNTQ</sequence>
<feature type="signal peptide" evidence="1">
    <location>
        <begin position="1"/>
        <end position="25"/>
    </location>
</feature>
<dbReference type="Proteomes" id="UP001469553">
    <property type="component" value="Unassembled WGS sequence"/>
</dbReference>
<proteinExistence type="predicted"/>
<evidence type="ECO:0000313" key="3">
    <source>
        <dbReference type="Proteomes" id="UP001469553"/>
    </source>
</evidence>
<evidence type="ECO:0000256" key="1">
    <source>
        <dbReference type="SAM" id="SignalP"/>
    </source>
</evidence>
<name>A0ABV0XHB4_9TELE</name>
<evidence type="ECO:0000313" key="2">
    <source>
        <dbReference type="EMBL" id="MEQ2280858.1"/>
    </source>
</evidence>